<dbReference type="EMBL" id="RSCE01000001">
    <property type="protein sequence ID" value="RSH87526.1"/>
    <property type="molecule type" value="Genomic_DNA"/>
</dbReference>
<name>A0A427Y8T0_9TREE</name>
<organism evidence="1 2">
    <name type="scientific">Apiotrichum porosum</name>
    <dbReference type="NCBI Taxonomy" id="105984"/>
    <lineage>
        <taxon>Eukaryota</taxon>
        <taxon>Fungi</taxon>
        <taxon>Dikarya</taxon>
        <taxon>Basidiomycota</taxon>
        <taxon>Agaricomycotina</taxon>
        <taxon>Tremellomycetes</taxon>
        <taxon>Trichosporonales</taxon>
        <taxon>Trichosporonaceae</taxon>
        <taxon>Apiotrichum</taxon>
    </lineage>
</organism>
<dbReference type="RefSeq" id="XP_028479734.1">
    <property type="nucleotide sequence ID" value="XM_028615877.1"/>
</dbReference>
<reference evidence="1 2" key="1">
    <citation type="submission" date="2018-11" db="EMBL/GenBank/DDBJ databases">
        <title>Genome sequence of Apiotrichum porosum DSM 27194.</title>
        <authorList>
            <person name="Aliyu H."/>
            <person name="Gorte O."/>
            <person name="Ochsenreither K."/>
        </authorList>
    </citation>
    <scope>NUCLEOTIDE SEQUENCE [LARGE SCALE GENOMIC DNA]</scope>
    <source>
        <strain evidence="1 2">DSM 27194</strain>
    </source>
</reference>
<dbReference type="Proteomes" id="UP000279236">
    <property type="component" value="Unassembled WGS sequence"/>
</dbReference>
<protein>
    <submittedName>
        <fullName evidence="1">Uncharacterized protein</fullName>
    </submittedName>
</protein>
<evidence type="ECO:0000313" key="1">
    <source>
        <dbReference type="EMBL" id="RSH87526.1"/>
    </source>
</evidence>
<dbReference type="AlphaFoldDB" id="A0A427Y8T0"/>
<proteinExistence type="predicted"/>
<gene>
    <name evidence="1" type="ORF">EHS24_000034</name>
</gene>
<dbReference type="GeneID" id="39584577"/>
<accession>A0A427Y8T0</accession>
<keyword evidence="2" id="KW-1185">Reference proteome</keyword>
<sequence length="176" mass="19743">MTTAVSMPATVLENLLFCDDIADGEYQGFDIHPATVLSNQRRLEDFVKAGKDNSITVMNTARAKKVTKDSALTILKRRKELDNAIAEHLADPARPPILIVNKSKRDRIEEQIFERLALDPDFLLCPPVGMKERQQSLVWLGLQLFRVPVPNGEMATFRVEPKGEGEPLYSNRIAKG</sequence>
<comment type="caution">
    <text evidence="1">The sequence shown here is derived from an EMBL/GenBank/DDBJ whole genome shotgun (WGS) entry which is preliminary data.</text>
</comment>
<evidence type="ECO:0000313" key="2">
    <source>
        <dbReference type="Proteomes" id="UP000279236"/>
    </source>
</evidence>